<feature type="transmembrane region" description="Helical" evidence="2">
    <location>
        <begin position="55"/>
        <end position="80"/>
    </location>
</feature>
<comment type="caution">
    <text evidence="4">The sequence shown here is derived from an EMBL/GenBank/DDBJ whole genome shotgun (WGS) entry which is preliminary data.</text>
</comment>
<evidence type="ECO:0000256" key="1">
    <source>
        <dbReference type="SAM" id="MobiDB-lite"/>
    </source>
</evidence>
<keyword evidence="2" id="KW-0472">Membrane</keyword>
<feature type="region of interest" description="Disordered" evidence="1">
    <location>
        <begin position="1"/>
        <end position="30"/>
    </location>
</feature>
<evidence type="ECO:0000256" key="2">
    <source>
        <dbReference type="SAM" id="Phobius"/>
    </source>
</evidence>
<dbReference type="InterPro" id="IPR025241">
    <property type="entry name" value="DUF4190"/>
</dbReference>
<feature type="compositionally biased region" description="Low complexity" evidence="1">
    <location>
        <begin position="14"/>
        <end position="30"/>
    </location>
</feature>
<proteinExistence type="predicted"/>
<evidence type="ECO:0000313" key="4">
    <source>
        <dbReference type="EMBL" id="GAA1670840.1"/>
    </source>
</evidence>
<dbReference type="Proteomes" id="UP001499851">
    <property type="component" value="Unassembled WGS sequence"/>
</dbReference>
<feature type="transmembrane region" description="Helical" evidence="2">
    <location>
        <begin position="92"/>
        <end position="118"/>
    </location>
</feature>
<sequence length="153" mass="16281">MPVMSTPDPYNAEPQQPQYPAAQQPPAYAPYGAYPPPPPYGYPYAPPPPMNGMSIAALVLGIVGACNPLGVLGLIFGMIAKRQIAERGESGSGFATAGIVLGWIGVASIVFWILYVIFWVTTVGAVFSEIEDWPTEDPSSWDYSVVLTLFGAA</sequence>
<accession>A0ABN2GGL6</accession>
<feature type="domain" description="DUF4190" evidence="3">
    <location>
        <begin position="53"/>
        <end position="110"/>
    </location>
</feature>
<gene>
    <name evidence="4" type="ORF">GCM10009830_15980</name>
</gene>
<dbReference type="EMBL" id="BAAAQF010000005">
    <property type="protein sequence ID" value="GAA1670840.1"/>
    <property type="molecule type" value="Genomic_DNA"/>
</dbReference>
<organism evidence="4 5">
    <name type="scientific">Glycomyces endophyticus</name>
    <dbReference type="NCBI Taxonomy" id="480996"/>
    <lineage>
        <taxon>Bacteria</taxon>
        <taxon>Bacillati</taxon>
        <taxon>Actinomycetota</taxon>
        <taxon>Actinomycetes</taxon>
        <taxon>Glycomycetales</taxon>
        <taxon>Glycomycetaceae</taxon>
        <taxon>Glycomyces</taxon>
    </lineage>
</organism>
<name>A0ABN2GGL6_9ACTN</name>
<keyword evidence="2" id="KW-1133">Transmembrane helix</keyword>
<dbReference type="Pfam" id="PF13828">
    <property type="entry name" value="DUF4190"/>
    <property type="match status" value="1"/>
</dbReference>
<keyword evidence="5" id="KW-1185">Reference proteome</keyword>
<evidence type="ECO:0000259" key="3">
    <source>
        <dbReference type="Pfam" id="PF13828"/>
    </source>
</evidence>
<protein>
    <recommendedName>
        <fullName evidence="3">DUF4190 domain-containing protein</fullName>
    </recommendedName>
</protein>
<keyword evidence="2" id="KW-0812">Transmembrane</keyword>
<evidence type="ECO:0000313" key="5">
    <source>
        <dbReference type="Proteomes" id="UP001499851"/>
    </source>
</evidence>
<reference evidence="4 5" key="1">
    <citation type="journal article" date="2019" name="Int. J. Syst. Evol. Microbiol.">
        <title>The Global Catalogue of Microorganisms (GCM) 10K type strain sequencing project: providing services to taxonomists for standard genome sequencing and annotation.</title>
        <authorList>
            <consortium name="The Broad Institute Genomics Platform"/>
            <consortium name="The Broad Institute Genome Sequencing Center for Infectious Disease"/>
            <person name="Wu L."/>
            <person name="Ma J."/>
        </authorList>
    </citation>
    <scope>NUCLEOTIDE SEQUENCE [LARGE SCALE GENOMIC DNA]</scope>
    <source>
        <strain evidence="4 5">JCM 16001</strain>
    </source>
</reference>